<gene>
    <name evidence="1" type="ORF">PHLGIDRAFT_199515</name>
</gene>
<name>A0A0C3NHQ2_PHLG1</name>
<keyword evidence="2" id="KW-1185">Reference proteome</keyword>
<dbReference type="AlphaFoldDB" id="A0A0C3NHQ2"/>
<protein>
    <submittedName>
        <fullName evidence="1">Uncharacterized protein</fullName>
    </submittedName>
</protein>
<proteinExistence type="predicted"/>
<organism evidence="1 2">
    <name type="scientific">Phlebiopsis gigantea (strain 11061_1 CR5-6)</name>
    <name type="common">White-rot fungus</name>
    <name type="synonym">Peniophora gigantea</name>
    <dbReference type="NCBI Taxonomy" id="745531"/>
    <lineage>
        <taxon>Eukaryota</taxon>
        <taxon>Fungi</taxon>
        <taxon>Dikarya</taxon>
        <taxon>Basidiomycota</taxon>
        <taxon>Agaricomycotina</taxon>
        <taxon>Agaricomycetes</taxon>
        <taxon>Polyporales</taxon>
        <taxon>Phanerochaetaceae</taxon>
        <taxon>Phlebiopsis</taxon>
    </lineage>
</organism>
<accession>A0A0C3NHQ2</accession>
<dbReference type="HOGENOM" id="CLU_2292685_0_0_1"/>
<reference evidence="1 2" key="1">
    <citation type="journal article" date="2014" name="PLoS Genet.">
        <title>Analysis of the Phlebiopsis gigantea genome, transcriptome and secretome provides insight into its pioneer colonization strategies of wood.</title>
        <authorList>
            <person name="Hori C."/>
            <person name="Ishida T."/>
            <person name="Igarashi K."/>
            <person name="Samejima M."/>
            <person name="Suzuki H."/>
            <person name="Master E."/>
            <person name="Ferreira P."/>
            <person name="Ruiz-Duenas F.J."/>
            <person name="Held B."/>
            <person name="Canessa P."/>
            <person name="Larrondo L.F."/>
            <person name="Schmoll M."/>
            <person name="Druzhinina I.S."/>
            <person name="Kubicek C.P."/>
            <person name="Gaskell J.A."/>
            <person name="Kersten P."/>
            <person name="St John F."/>
            <person name="Glasner J."/>
            <person name="Sabat G."/>
            <person name="Splinter BonDurant S."/>
            <person name="Syed K."/>
            <person name="Yadav J."/>
            <person name="Mgbeahuruike A.C."/>
            <person name="Kovalchuk A."/>
            <person name="Asiegbu F.O."/>
            <person name="Lackner G."/>
            <person name="Hoffmeister D."/>
            <person name="Rencoret J."/>
            <person name="Gutierrez A."/>
            <person name="Sun H."/>
            <person name="Lindquist E."/>
            <person name="Barry K."/>
            <person name="Riley R."/>
            <person name="Grigoriev I.V."/>
            <person name="Henrissat B."/>
            <person name="Kues U."/>
            <person name="Berka R.M."/>
            <person name="Martinez A.T."/>
            <person name="Covert S.F."/>
            <person name="Blanchette R.A."/>
            <person name="Cullen D."/>
        </authorList>
    </citation>
    <scope>NUCLEOTIDE SEQUENCE [LARGE SCALE GENOMIC DNA]</scope>
    <source>
        <strain evidence="1 2">11061_1 CR5-6</strain>
    </source>
</reference>
<dbReference type="EMBL" id="KN840577">
    <property type="protein sequence ID" value="KIP04354.1"/>
    <property type="molecule type" value="Genomic_DNA"/>
</dbReference>
<evidence type="ECO:0000313" key="1">
    <source>
        <dbReference type="EMBL" id="KIP04354.1"/>
    </source>
</evidence>
<sequence>MMMHSIAVAGSTILVGLSGSHVLASFPKSHFFHSYHIHTLPCNKWLPKKFMNMTLVLARPLRLWRQMIRARRTPSPVTHAPLWKVTGLEDPRWQRLPLRRP</sequence>
<dbReference type="Proteomes" id="UP000053257">
    <property type="component" value="Unassembled WGS sequence"/>
</dbReference>
<evidence type="ECO:0000313" key="2">
    <source>
        <dbReference type="Proteomes" id="UP000053257"/>
    </source>
</evidence>